<organism evidence="2 3">
    <name type="scientific">Variovorax dokdonensis</name>
    <dbReference type="NCBI Taxonomy" id="344883"/>
    <lineage>
        <taxon>Bacteria</taxon>
        <taxon>Pseudomonadati</taxon>
        <taxon>Pseudomonadota</taxon>
        <taxon>Betaproteobacteria</taxon>
        <taxon>Burkholderiales</taxon>
        <taxon>Comamonadaceae</taxon>
        <taxon>Variovorax</taxon>
    </lineage>
</organism>
<dbReference type="InterPro" id="IPR027392">
    <property type="entry name" value="TF_Znf"/>
</dbReference>
<sequence length="238" mass="26599">MLATSNCPSCLHPMEAHRFATRNGGHVELDICFGCQGLWFDPNENTQLAPDAVLELFELLHRHRADAHAPLSDTLRCPRCRSVLSRGFDVVKSGRYVTYRCAKAHGRFATFSSFMVEKGFVRQMTRPEIEDLARRVDAIFCTGCGAPVDIRKDHACPHCRAPFSLLDPAAVEQALQRHSSAAAKPGAQPSRSADLADALMAIERDRANAQREERKERLDLTTDLWSAGIEMVWRVLAR</sequence>
<protein>
    <submittedName>
        <fullName evidence="2">Zf-TFIIB domain-containing protein</fullName>
    </submittedName>
</protein>
<dbReference type="EMBL" id="JASZYV010000003">
    <property type="protein sequence ID" value="MDM0046145.1"/>
    <property type="molecule type" value="Genomic_DNA"/>
</dbReference>
<evidence type="ECO:0000313" key="2">
    <source>
        <dbReference type="EMBL" id="MDM0046145.1"/>
    </source>
</evidence>
<gene>
    <name evidence="2" type="ORF">QTH91_16765</name>
</gene>
<proteinExistence type="predicted"/>
<dbReference type="Proteomes" id="UP001174908">
    <property type="component" value="Unassembled WGS sequence"/>
</dbReference>
<dbReference type="RefSeq" id="WP_286661233.1">
    <property type="nucleotide sequence ID" value="NZ_JASZYV010000003.1"/>
</dbReference>
<comment type="caution">
    <text evidence="2">The sequence shown here is derived from an EMBL/GenBank/DDBJ whole genome shotgun (WGS) entry which is preliminary data.</text>
</comment>
<accession>A0ABT7NEA0</accession>
<evidence type="ECO:0000313" key="3">
    <source>
        <dbReference type="Proteomes" id="UP001174908"/>
    </source>
</evidence>
<keyword evidence="3" id="KW-1185">Reference proteome</keyword>
<evidence type="ECO:0000259" key="1">
    <source>
        <dbReference type="Pfam" id="PF13453"/>
    </source>
</evidence>
<name>A0ABT7NEA0_9BURK</name>
<reference evidence="2" key="1">
    <citation type="submission" date="2023-06" db="EMBL/GenBank/DDBJ databases">
        <authorList>
            <person name="Jiang Y."/>
            <person name="Liu Q."/>
        </authorList>
    </citation>
    <scope>NUCLEOTIDE SEQUENCE</scope>
    <source>
        <strain evidence="2">CGMCC 1.12089</strain>
    </source>
</reference>
<dbReference type="Pfam" id="PF13453">
    <property type="entry name" value="Zn_ribbon_TFIIB"/>
    <property type="match status" value="1"/>
</dbReference>
<feature type="domain" description="Transcription factor zinc-finger" evidence="1">
    <location>
        <begin position="6"/>
        <end position="46"/>
    </location>
</feature>